<dbReference type="RefSeq" id="WP_091487567.1">
    <property type="nucleotide sequence ID" value="NZ_LT629692.1"/>
</dbReference>
<dbReference type="OrthoDB" id="1491115at2"/>
<accession>A0A1G7WQZ1</accession>
<dbReference type="Pfam" id="PF10009">
    <property type="entry name" value="DUF2252"/>
    <property type="match status" value="1"/>
</dbReference>
<dbReference type="AlphaFoldDB" id="A0A1G7WQZ1"/>
<dbReference type="STRING" id="370764.SAMN04489810_1167"/>
<dbReference type="EMBL" id="LT629692">
    <property type="protein sequence ID" value="SDG74294.1"/>
    <property type="molecule type" value="Genomic_DNA"/>
</dbReference>
<evidence type="ECO:0000313" key="1">
    <source>
        <dbReference type="EMBL" id="SDG74294.1"/>
    </source>
</evidence>
<name>A0A1G7WQZ1_9MICO</name>
<proteinExistence type="predicted"/>
<dbReference type="PANTHER" id="PTHR39441:SF1">
    <property type="entry name" value="DUF2252 DOMAIN-CONTAINING PROTEIN"/>
    <property type="match status" value="1"/>
</dbReference>
<keyword evidence="2" id="KW-1185">Reference proteome</keyword>
<protein>
    <submittedName>
        <fullName evidence="1">Uncharacterized conserved protein, DUF2252 family</fullName>
    </submittedName>
</protein>
<sequence>MPLDAPDLLTERAHFSRAESRELGKSLRRVVGRSELAERRPADRDVAVHLREQGAQRVADLLPLRRERMLASPFAFYRGTAGLMALDLGGDPHSGILVASCGDAHISNFGFYASPERQLVFDLNDFDEAAVAPWEWDVKRLLTSVIIGGRHAGYAEKDIQRLTATAFGAYVAILRQMAQLSPAERYFLHLNVEAARRTLTRDGRRVLNATLAAAERRTTARAVRRTTERDPDGRLRFVENPPTMVRFHLDDAGEPIGDADPADSIHALFAQYRDTVNTDIDTVLAQYEPTDLARRVVGVGSVGTRCYLQLLQGSDEDALLLQVKEAGESVLARYGGIRQPTRITEGGEVHGQGHRVVGLQRVLQAVSDPFLGYFQANGRDFYVRQFHDMKGSVDLDDISLAAFTDYVTSCAGLLGRAHAQSPTAGQVVGYIGSSDAASRAIMQWCRAYADQSAADFEVASATSW</sequence>
<evidence type="ECO:0000313" key="2">
    <source>
        <dbReference type="Proteomes" id="UP000199009"/>
    </source>
</evidence>
<dbReference type="Proteomes" id="UP000199009">
    <property type="component" value="Chromosome I"/>
</dbReference>
<reference evidence="1 2" key="1">
    <citation type="submission" date="2016-10" db="EMBL/GenBank/DDBJ databases">
        <authorList>
            <person name="de Groot N.N."/>
        </authorList>
    </citation>
    <scope>NUCLEOTIDE SEQUENCE [LARGE SCALE GENOMIC DNA]</scope>
    <source>
        <strain evidence="1 2">DSM 23142</strain>
    </source>
</reference>
<gene>
    <name evidence="1" type="ORF">SAMN04489810_1167</name>
</gene>
<dbReference type="PANTHER" id="PTHR39441">
    <property type="entry name" value="DUF2252 DOMAIN-CONTAINING PROTEIN"/>
    <property type="match status" value="1"/>
</dbReference>
<organism evidence="1 2">
    <name type="scientific">Microbacterium pygmaeum</name>
    <dbReference type="NCBI Taxonomy" id="370764"/>
    <lineage>
        <taxon>Bacteria</taxon>
        <taxon>Bacillati</taxon>
        <taxon>Actinomycetota</taxon>
        <taxon>Actinomycetes</taxon>
        <taxon>Micrococcales</taxon>
        <taxon>Microbacteriaceae</taxon>
        <taxon>Microbacterium</taxon>
    </lineage>
</organism>
<dbReference type="InterPro" id="IPR018721">
    <property type="entry name" value="DUF2252"/>
</dbReference>